<organism evidence="4 7">
    <name type="scientific">Arthrobacter zhangbolii</name>
    <dbReference type="NCBI Taxonomy" id="2886936"/>
    <lineage>
        <taxon>Bacteria</taxon>
        <taxon>Bacillati</taxon>
        <taxon>Actinomycetota</taxon>
        <taxon>Actinomycetes</taxon>
        <taxon>Micrococcales</taxon>
        <taxon>Micrococcaceae</taxon>
        <taxon>Arthrobacter</taxon>
    </lineage>
</organism>
<keyword evidence="2" id="KW-0012">Acyltransferase</keyword>
<evidence type="ECO:0000256" key="1">
    <source>
        <dbReference type="ARBA" id="ARBA00022679"/>
    </source>
</evidence>
<dbReference type="CDD" id="cd04301">
    <property type="entry name" value="NAT_SF"/>
    <property type="match status" value="1"/>
</dbReference>
<dbReference type="Proteomes" id="UP001155145">
    <property type="component" value="Unassembled WGS sequence"/>
</dbReference>
<accession>A0A9X1SAH7</accession>
<dbReference type="InterPro" id="IPR016181">
    <property type="entry name" value="Acyl_CoA_acyltransferase"/>
</dbReference>
<dbReference type="SUPFAM" id="SSF55729">
    <property type="entry name" value="Acyl-CoA N-acyltransferases (Nat)"/>
    <property type="match status" value="1"/>
</dbReference>
<evidence type="ECO:0000259" key="3">
    <source>
        <dbReference type="PROSITE" id="PS51186"/>
    </source>
</evidence>
<gene>
    <name evidence="4" type="ORF">LJ755_15775</name>
    <name evidence="5" type="ORF">MUK71_00740</name>
</gene>
<dbReference type="EMBL" id="JAJFZT010000012">
    <property type="protein sequence ID" value="MCC3274183.1"/>
    <property type="molecule type" value="Genomic_DNA"/>
</dbReference>
<dbReference type="GO" id="GO:0016747">
    <property type="term" value="F:acyltransferase activity, transferring groups other than amino-acyl groups"/>
    <property type="evidence" value="ECO:0007669"/>
    <property type="project" value="InterPro"/>
</dbReference>
<dbReference type="AlphaFoldDB" id="A0A9X1SAH7"/>
<keyword evidence="1" id="KW-0808">Transferase</keyword>
<dbReference type="RefSeq" id="WP_227929691.1">
    <property type="nucleotide sequence ID" value="NZ_CP094984.1"/>
</dbReference>
<name>A0A9X1SAH7_9MICC</name>
<dbReference type="InterPro" id="IPR050832">
    <property type="entry name" value="Bact_Acetyltransf"/>
</dbReference>
<evidence type="ECO:0000256" key="2">
    <source>
        <dbReference type="ARBA" id="ARBA00023315"/>
    </source>
</evidence>
<sequence>MSFSIRRATPDDAADFVSVHLQSWRESYAHVLGEEVFRRREADRSAAVEHRRAALAEQASDPAIRTWLAHAGDGRLLGFASAGPARDEDIRAVLPLELWSIYILAEAYGSGVGQALLEHAVADAPAYVWVLEDNVRAQAFYRRNGFVPDGTVKDLPQVWAGTGMVEIRMVRN</sequence>
<feature type="domain" description="N-acetyltransferase" evidence="3">
    <location>
        <begin position="3"/>
        <end position="172"/>
    </location>
</feature>
<protein>
    <submittedName>
        <fullName evidence="4">GNAT family N-acetyltransferase</fullName>
    </submittedName>
</protein>
<dbReference type="EMBL" id="CP094984">
    <property type="protein sequence ID" value="UON92224.1"/>
    <property type="molecule type" value="Genomic_DNA"/>
</dbReference>
<reference evidence="4" key="1">
    <citation type="submission" date="2021-10" db="EMBL/GenBank/DDBJ databases">
        <title>Novel species in genus Arthrobacter.</title>
        <authorList>
            <person name="Liu Y."/>
        </authorList>
    </citation>
    <scope>NUCLEOTIDE SEQUENCE</scope>
    <source>
        <strain evidence="4">Zg-Y462</strain>
        <strain evidence="6">zg-Y462</strain>
    </source>
</reference>
<evidence type="ECO:0000313" key="6">
    <source>
        <dbReference type="Proteomes" id="UP000829758"/>
    </source>
</evidence>
<dbReference type="Pfam" id="PF00583">
    <property type="entry name" value="Acetyltransf_1"/>
    <property type="match status" value="1"/>
</dbReference>
<dbReference type="PANTHER" id="PTHR43877">
    <property type="entry name" value="AMINOALKYLPHOSPHONATE N-ACETYLTRANSFERASE-RELATED-RELATED"/>
    <property type="match status" value="1"/>
</dbReference>
<dbReference type="PROSITE" id="PS51186">
    <property type="entry name" value="GNAT"/>
    <property type="match status" value="1"/>
</dbReference>
<dbReference type="Proteomes" id="UP000829758">
    <property type="component" value="Chromosome"/>
</dbReference>
<evidence type="ECO:0000313" key="5">
    <source>
        <dbReference type="EMBL" id="UON92224.1"/>
    </source>
</evidence>
<keyword evidence="6" id="KW-1185">Reference proteome</keyword>
<dbReference type="Gene3D" id="3.40.630.30">
    <property type="match status" value="1"/>
</dbReference>
<evidence type="ECO:0000313" key="7">
    <source>
        <dbReference type="Proteomes" id="UP001155145"/>
    </source>
</evidence>
<dbReference type="InterPro" id="IPR000182">
    <property type="entry name" value="GNAT_dom"/>
</dbReference>
<proteinExistence type="predicted"/>
<evidence type="ECO:0000313" key="4">
    <source>
        <dbReference type="EMBL" id="MCC3274183.1"/>
    </source>
</evidence>